<keyword evidence="10 12" id="KW-0630">Potassium</keyword>
<dbReference type="Proteomes" id="UP001595912">
    <property type="component" value="Unassembled WGS sequence"/>
</dbReference>
<evidence type="ECO:0000256" key="9">
    <source>
        <dbReference type="ARBA" id="ARBA00022842"/>
    </source>
</evidence>
<dbReference type="HAMAP" id="MF_01987">
    <property type="entry name" value="Ribokinase"/>
    <property type="match status" value="1"/>
</dbReference>
<feature type="binding site" evidence="12">
    <location>
        <position position="173"/>
    </location>
    <ligand>
        <name>ATP</name>
        <dbReference type="ChEBI" id="CHEBI:30616"/>
    </ligand>
</feature>
<dbReference type="GO" id="GO:0004747">
    <property type="term" value="F:ribokinase activity"/>
    <property type="evidence" value="ECO:0007669"/>
    <property type="project" value="UniProtKB-EC"/>
</dbReference>
<evidence type="ECO:0000256" key="1">
    <source>
        <dbReference type="ARBA" id="ARBA00005380"/>
    </source>
</evidence>
<evidence type="ECO:0000256" key="7">
    <source>
        <dbReference type="ARBA" id="ARBA00022777"/>
    </source>
</evidence>
<feature type="binding site" evidence="12">
    <location>
        <position position="129"/>
    </location>
    <ligand>
        <name>substrate</name>
    </ligand>
</feature>
<comment type="pathway">
    <text evidence="12">Carbohydrate metabolism; D-ribose degradation; D-ribose 5-phosphate from beta-D-ribopyranose: step 2/2.</text>
</comment>
<dbReference type="RefSeq" id="WP_380117112.1">
    <property type="nucleotide sequence ID" value="NZ_JBHSIU010000027.1"/>
</dbReference>
<dbReference type="Gene3D" id="3.40.1190.20">
    <property type="match status" value="1"/>
</dbReference>
<comment type="caution">
    <text evidence="14">The sequence shown here is derived from an EMBL/GenBank/DDBJ whole genome shotgun (WGS) entry which is preliminary data.</text>
</comment>
<protein>
    <recommendedName>
        <fullName evidence="3 12">Ribokinase</fullName>
        <shortName evidence="12">RK</shortName>
        <ecNumber evidence="2 12">2.7.1.15</ecNumber>
    </recommendedName>
</protein>
<evidence type="ECO:0000256" key="2">
    <source>
        <dbReference type="ARBA" id="ARBA00012035"/>
    </source>
</evidence>
<feature type="binding site" evidence="12">
    <location>
        <position position="223"/>
    </location>
    <ligand>
        <name>K(+)</name>
        <dbReference type="ChEBI" id="CHEBI:29103"/>
    </ligand>
</feature>
<keyword evidence="4 12" id="KW-0808">Transferase</keyword>
<dbReference type="InterPro" id="IPR011877">
    <property type="entry name" value="Ribokinase"/>
</dbReference>
<feature type="active site" description="Proton acceptor" evidence="12">
    <location>
        <position position="229"/>
    </location>
</feature>
<feature type="binding site" evidence="12">
    <location>
        <position position="229"/>
    </location>
    <ligand>
        <name>substrate</name>
    </ligand>
</feature>
<evidence type="ECO:0000313" key="15">
    <source>
        <dbReference type="Proteomes" id="UP001595912"/>
    </source>
</evidence>
<evidence type="ECO:0000259" key="13">
    <source>
        <dbReference type="Pfam" id="PF00294"/>
    </source>
</evidence>
<evidence type="ECO:0000313" key="14">
    <source>
        <dbReference type="EMBL" id="MFC5000559.1"/>
    </source>
</evidence>
<feature type="binding site" evidence="12">
    <location>
        <begin position="197"/>
        <end position="202"/>
    </location>
    <ligand>
        <name>ATP</name>
        <dbReference type="ChEBI" id="CHEBI:30616"/>
    </ligand>
</feature>
<feature type="binding site" evidence="12">
    <location>
        <begin position="10"/>
        <end position="12"/>
    </location>
    <ligand>
        <name>substrate</name>
    </ligand>
</feature>
<organism evidence="14 15">
    <name type="scientific">Dactylosporangium cerinum</name>
    <dbReference type="NCBI Taxonomy" id="1434730"/>
    <lineage>
        <taxon>Bacteria</taxon>
        <taxon>Bacillati</taxon>
        <taxon>Actinomycetota</taxon>
        <taxon>Actinomycetes</taxon>
        <taxon>Micromonosporales</taxon>
        <taxon>Micromonosporaceae</taxon>
        <taxon>Dactylosporangium</taxon>
    </lineage>
</organism>
<dbReference type="PANTHER" id="PTHR10584:SF166">
    <property type="entry name" value="RIBOKINASE"/>
    <property type="match status" value="1"/>
</dbReference>
<dbReference type="PRINTS" id="PR00990">
    <property type="entry name" value="RIBOKINASE"/>
</dbReference>
<dbReference type="InterPro" id="IPR011611">
    <property type="entry name" value="PfkB_dom"/>
</dbReference>
<keyword evidence="11 12" id="KW-0119">Carbohydrate metabolism</keyword>
<dbReference type="InterPro" id="IPR002173">
    <property type="entry name" value="Carboh/pur_kinase_PfkB_CS"/>
</dbReference>
<comment type="catalytic activity">
    <reaction evidence="12">
        <text>D-ribose + ATP = D-ribose 5-phosphate + ADP + H(+)</text>
        <dbReference type="Rhea" id="RHEA:13697"/>
        <dbReference type="ChEBI" id="CHEBI:15378"/>
        <dbReference type="ChEBI" id="CHEBI:30616"/>
        <dbReference type="ChEBI" id="CHEBI:47013"/>
        <dbReference type="ChEBI" id="CHEBI:78346"/>
        <dbReference type="ChEBI" id="CHEBI:456216"/>
        <dbReference type="EC" id="2.7.1.15"/>
    </reaction>
</comment>
<dbReference type="InterPro" id="IPR029056">
    <property type="entry name" value="Ribokinase-like"/>
</dbReference>
<accession>A0ABV9VWN8</accession>
<dbReference type="PANTHER" id="PTHR10584">
    <property type="entry name" value="SUGAR KINASE"/>
    <property type="match status" value="1"/>
</dbReference>
<comment type="similarity">
    <text evidence="1">Belongs to the carbohydrate kinase pfkB family.</text>
</comment>
<keyword evidence="12" id="KW-0963">Cytoplasm</keyword>
<evidence type="ECO:0000256" key="3">
    <source>
        <dbReference type="ARBA" id="ARBA00016943"/>
    </source>
</evidence>
<evidence type="ECO:0000256" key="10">
    <source>
        <dbReference type="ARBA" id="ARBA00022958"/>
    </source>
</evidence>
<feature type="binding site" evidence="12">
    <location>
        <begin position="228"/>
        <end position="229"/>
    </location>
    <ligand>
        <name>ATP</name>
        <dbReference type="ChEBI" id="CHEBI:30616"/>
    </ligand>
</feature>
<gene>
    <name evidence="12" type="primary">rbsK</name>
    <name evidence="14" type="ORF">ACFPIJ_22325</name>
</gene>
<comment type="subunit">
    <text evidence="12">Homodimer.</text>
</comment>
<keyword evidence="8 12" id="KW-0067">ATP-binding</keyword>
<dbReference type="InterPro" id="IPR002139">
    <property type="entry name" value="Ribo/fructo_kinase"/>
</dbReference>
<evidence type="ECO:0000256" key="4">
    <source>
        <dbReference type="ARBA" id="ARBA00022679"/>
    </source>
</evidence>
<dbReference type="PROSITE" id="PS00584">
    <property type="entry name" value="PFKB_KINASES_2"/>
    <property type="match status" value="1"/>
</dbReference>
<evidence type="ECO:0000256" key="6">
    <source>
        <dbReference type="ARBA" id="ARBA00022741"/>
    </source>
</evidence>
<evidence type="ECO:0000256" key="12">
    <source>
        <dbReference type="HAMAP-Rule" id="MF_01987"/>
    </source>
</evidence>
<comment type="function">
    <text evidence="12">Catalyzes the phosphorylation of ribose at O-5 in a reaction requiring ATP and magnesium. The resulting D-ribose-5-phosphate can then be used either for sythesis of nucleotides, histidine, and tryptophan, or as a component of the pentose phosphate pathway.</text>
</comment>
<comment type="similarity">
    <text evidence="12">Belongs to the carbohydrate kinase PfkB family. Ribokinase subfamily.</text>
</comment>
<dbReference type="SUPFAM" id="SSF53613">
    <property type="entry name" value="Ribokinase-like"/>
    <property type="match status" value="1"/>
</dbReference>
<proteinExistence type="inferred from homology"/>
<evidence type="ECO:0000256" key="11">
    <source>
        <dbReference type="ARBA" id="ARBA00023277"/>
    </source>
</evidence>
<comment type="cofactor">
    <cofactor evidence="12">
        <name>Mg(2+)</name>
        <dbReference type="ChEBI" id="CHEBI:18420"/>
    </cofactor>
    <text evidence="12">Requires a divalent cation, most likely magnesium in vivo, as an electrophilic catalyst to aid phosphoryl group transfer. It is the chelate of the metal and the nucleotide that is the actual substrate.</text>
</comment>
<dbReference type="EMBL" id="JBHSIU010000027">
    <property type="protein sequence ID" value="MFC5000559.1"/>
    <property type="molecule type" value="Genomic_DNA"/>
</dbReference>
<comment type="subcellular location">
    <subcellularLocation>
        <location evidence="12">Cytoplasm</location>
    </subcellularLocation>
</comment>
<feature type="binding site" evidence="12">
    <location>
        <position position="225"/>
    </location>
    <ligand>
        <name>K(+)</name>
        <dbReference type="ChEBI" id="CHEBI:29103"/>
    </ligand>
</feature>
<dbReference type="EC" id="2.7.1.15" evidence="2 12"/>
<comment type="caution">
    <text evidence="12">Lacks conserved residue(s) required for the propagation of feature annotation.</text>
</comment>
<keyword evidence="7 12" id="KW-0418">Kinase</keyword>
<feature type="binding site" evidence="12">
    <location>
        <position position="264"/>
    </location>
    <ligand>
        <name>K(+)</name>
        <dbReference type="ChEBI" id="CHEBI:29103"/>
    </ligand>
</feature>
<keyword evidence="6 12" id="KW-0547">Nucleotide-binding</keyword>
<dbReference type="Pfam" id="PF00294">
    <property type="entry name" value="PfkB"/>
    <property type="match status" value="1"/>
</dbReference>
<evidence type="ECO:0000256" key="5">
    <source>
        <dbReference type="ARBA" id="ARBA00022723"/>
    </source>
</evidence>
<feature type="domain" description="Carbohydrate kinase PfkB" evidence="13">
    <location>
        <begin position="3"/>
        <end position="269"/>
    </location>
</feature>
<sequence>MTVVVVGSVNIDLVVRTPLIAPPGHTVIATGSSTGSGGKGGNQAAAVARLGGACRLIAAVGPDFDPSSLPGVDLSLVRVTAEPTGLAVVMLDSIGENAITVVPGANALLAPADLGPFTGPPGVLLASLEVPLPAVLAAARAARAAGWTVVLNPAPAHSLPDSLLADVDVLVPNEHELAALGDPDDLLATGVGAVVVTLGAAGCRINRPGDVRSVPAHPVRAVDTTGAGDAFCGALAWALDTGRDLDTAVRLAVVAGALATRAVGARAALATAAEITAAGITAA</sequence>
<reference evidence="15" key="1">
    <citation type="journal article" date="2019" name="Int. J. Syst. Evol. Microbiol.">
        <title>The Global Catalogue of Microorganisms (GCM) 10K type strain sequencing project: providing services to taxonomists for standard genome sequencing and annotation.</title>
        <authorList>
            <consortium name="The Broad Institute Genomics Platform"/>
            <consortium name="The Broad Institute Genome Sequencing Center for Infectious Disease"/>
            <person name="Wu L."/>
            <person name="Ma J."/>
        </authorList>
    </citation>
    <scope>NUCLEOTIDE SEQUENCE [LARGE SCALE GENOMIC DNA]</scope>
    <source>
        <strain evidence="15">CGMCC 4.7152</strain>
    </source>
</reference>
<keyword evidence="5 12" id="KW-0479">Metal-binding</keyword>
<feature type="binding site" evidence="12">
    <location>
        <position position="259"/>
    </location>
    <ligand>
        <name>K(+)</name>
        <dbReference type="ChEBI" id="CHEBI:29103"/>
    </ligand>
</feature>
<dbReference type="CDD" id="cd01174">
    <property type="entry name" value="ribokinase"/>
    <property type="match status" value="1"/>
</dbReference>
<feature type="binding site" evidence="12">
    <location>
        <position position="262"/>
    </location>
    <ligand>
        <name>K(+)</name>
        <dbReference type="ChEBI" id="CHEBI:29103"/>
    </ligand>
</feature>
<name>A0ABV9VWN8_9ACTN</name>
<keyword evidence="15" id="KW-1185">Reference proteome</keyword>
<comment type="activity regulation">
    <text evidence="12">Activated by a monovalent cation that binds near, but not in, the active site. The most likely occupant of the site in vivo is potassium. Ion binding induces a conformational change that may alter substrate affinity.</text>
</comment>
<keyword evidence="9 12" id="KW-0460">Magnesium</keyword>
<evidence type="ECO:0000256" key="8">
    <source>
        <dbReference type="ARBA" id="ARBA00022840"/>
    </source>
</evidence>
<feature type="binding site" evidence="12">
    <location>
        <begin position="38"/>
        <end position="42"/>
    </location>
    <ligand>
        <name>substrate</name>
    </ligand>
</feature>
<dbReference type="PROSITE" id="PS00583">
    <property type="entry name" value="PFKB_KINASES_1"/>
    <property type="match status" value="1"/>
</dbReference>